<protein>
    <recommendedName>
        <fullName evidence="2">Inositol polyphosphate-related phosphatase domain-containing protein</fullName>
    </recommendedName>
</protein>
<reference evidence="3" key="1">
    <citation type="submission" date="2011-04" db="EMBL/GenBank/DDBJ databases">
        <title>Evolution of plant cell wall degrading machinery underlies the functional diversity of forest fungi.</title>
        <authorList>
            <consortium name="US DOE Joint Genome Institute (JGI-PGF)"/>
            <person name="Eastwood D.C."/>
            <person name="Floudas D."/>
            <person name="Binder M."/>
            <person name="Majcherczyk A."/>
            <person name="Schneider P."/>
            <person name="Aerts A."/>
            <person name="Asiegbu F.O."/>
            <person name="Baker S.E."/>
            <person name="Barry K."/>
            <person name="Bendiksby M."/>
            <person name="Blumentritt M."/>
            <person name="Coutinho P.M."/>
            <person name="Cullen D."/>
            <person name="Cullen D."/>
            <person name="Gathman A."/>
            <person name="Goodell B."/>
            <person name="Henrissat B."/>
            <person name="Ihrmark K."/>
            <person name="Kauserud H."/>
            <person name="Kohler A."/>
            <person name="LaButti K."/>
            <person name="Lapidus A."/>
            <person name="Lavin J.L."/>
            <person name="Lee Y.-H."/>
            <person name="Lindquist E."/>
            <person name="Lilly W."/>
            <person name="Lucas S."/>
            <person name="Morin E."/>
            <person name="Murat C."/>
            <person name="Oguiza J.A."/>
            <person name="Park J."/>
            <person name="Pisabarro A.G."/>
            <person name="Riley R."/>
            <person name="Rosling A."/>
            <person name="Salamov A."/>
            <person name="Schmidt O."/>
            <person name="Schmutz J."/>
            <person name="Skrede I."/>
            <person name="Stenlid J."/>
            <person name="Wiebenga A."/>
            <person name="Xie X."/>
            <person name="Kues U."/>
            <person name="Hibbett D.S."/>
            <person name="Hoffmeister D."/>
            <person name="Hogberg N."/>
            <person name="Martin F."/>
            <person name="Grigoriev I.V."/>
            <person name="Watkinson S.C."/>
        </authorList>
    </citation>
    <scope>NUCLEOTIDE SEQUENCE</scope>
    <source>
        <strain evidence="3">S7.9</strain>
    </source>
</reference>
<dbReference type="Proteomes" id="UP000008064">
    <property type="component" value="Unassembled WGS sequence"/>
</dbReference>
<dbReference type="SUPFAM" id="SSF56219">
    <property type="entry name" value="DNase I-like"/>
    <property type="match status" value="1"/>
</dbReference>
<dbReference type="OrthoDB" id="7862313at2759"/>
<evidence type="ECO:0000259" key="2">
    <source>
        <dbReference type="SMART" id="SM00128"/>
    </source>
</evidence>
<proteinExistence type="predicted"/>
<dbReference type="InterPro" id="IPR046985">
    <property type="entry name" value="IP5"/>
</dbReference>
<dbReference type="RefSeq" id="XP_007317209.1">
    <property type="nucleotide sequence ID" value="XM_007317147.1"/>
</dbReference>
<dbReference type="HOGENOM" id="CLU_681800_0_0_1"/>
<dbReference type="GO" id="GO:0004439">
    <property type="term" value="F:phosphatidylinositol-4,5-bisphosphate 5-phosphatase activity"/>
    <property type="evidence" value="ECO:0007669"/>
    <property type="project" value="TreeGrafter"/>
</dbReference>
<dbReference type="AlphaFoldDB" id="F8NRR9"/>
<dbReference type="EMBL" id="GL945432">
    <property type="protein sequence ID" value="EGO27036.1"/>
    <property type="molecule type" value="Genomic_DNA"/>
</dbReference>
<feature type="region of interest" description="Disordered" evidence="1">
    <location>
        <begin position="142"/>
        <end position="164"/>
    </location>
</feature>
<dbReference type="KEGG" id="sla:SERLADRAFT_491670"/>
<dbReference type="Gene3D" id="3.60.10.10">
    <property type="entry name" value="Endonuclease/exonuclease/phosphatase"/>
    <property type="match status" value="1"/>
</dbReference>
<dbReference type="GeneID" id="18821723"/>
<dbReference type="PANTHER" id="PTHR11200">
    <property type="entry name" value="INOSITOL 5-PHOSPHATASE"/>
    <property type="match status" value="1"/>
</dbReference>
<feature type="compositionally biased region" description="Polar residues" evidence="1">
    <location>
        <begin position="146"/>
        <end position="164"/>
    </location>
</feature>
<feature type="domain" description="Inositol polyphosphate-related phosphatase" evidence="2">
    <location>
        <begin position="76"/>
        <end position="404"/>
    </location>
</feature>
<dbReference type="Pfam" id="PF22669">
    <property type="entry name" value="Exo_endo_phos2"/>
    <property type="match status" value="1"/>
</dbReference>
<accession>F8NRR9</accession>
<dbReference type="InterPro" id="IPR036691">
    <property type="entry name" value="Endo/exonu/phosph_ase_sf"/>
</dbReference>
<sequence length="404" mass="44071">MTATSGSLHTFGSRNLFHPVVDIRISRQPLHLRLSSASAGLPGDDMGDIDIIREDWVRRTAIERCKSASPRVTNGPLFRLRIGTFNVNGKNPSQDLSAWVRGGISRQKGGKSFIPPVAPVSPFELFSDPINNVQSLDASNDPHLTVSATHPGSSQTSLQENNIQGNTDADPDVLVLGFQELDLSTEALLYSTSTLKEDAWVVSVFAALGEKAAVYQKLASKQLVGMLLLVIVKSSLAPYFSNVKSSVAGSGIMGIMASATALRITYTPPTSPSLRQPRPAVLTFVNSHLAAFDEMVDRRNYDFHELSRRLAFESNTTDDVASTAGAPLPSEVPTTNIYETDALFWIGGLLVSFRVGMLLLTWEPDLNYRLDIDDSDVRSLIVTRNSENNNMATLVKYDQVCQTN</sequence>
<dbReference type="PANTHER" id="PTHR11200:SF300">
    <property type="entry name" value="TYPE II INOSITOL 1,4,5-TRISPHOSPHATE 5-PHOSPHATASE"/>
    <property type="match status" value="1"/>
</dbReference>
<evidence type="ECO:0000313" key="3">
    <source>
        <dbReference type="EMBL" id="EGO27036.1"/>
    </source>
</evidence>
<gene>
    <name evidence="3" type="ORF">SERLADRAFT_491670</name>
</gene>
<dbReference type="SMART" id="SM00128">
    <property type="entry name" value="IPPc"/>
    <property type="match status" value="1"/>
</dbReference>
<name>F8NRR9_SERL9</name>
<dbReference type="GO" id="GO:0046856">
    <property type="term" value="P:phosphatidylinositol dephosphorylation"/>
    <property type="evidence" value="ECO:0007669"/>
    <property type="project" value="InterPro"/>
</dbReference>
<evidence type="ECO:0000256" key="1">
    <source>
        <dbReference type="SAM" id="MobiDB-lite"/>
    </source>
</evidence>
<organism>
    <name type="scientific">Serpula lacrymans var. lacrymans (strain S7.9)</name>
    <name type="common">Dry rot fungus</name>
    <dbReference type="NCBI Taxonomy" id="578457"/>
    <lineage>
        <taxon>Eukaryota</taxon>
        <taxon>Fungi</taxon>
        <taxon>Dikarya</taxon>
        <taxon>Basidiomycota</taxon>
        <taxon>Agaricomycotina</taxon>
        <taxon>Agaricomycetes</taxon>
        <taxon>Agaricomycetidae</taxon>
        <taxon>Boletales</taxon>
        <taxon>Coniophorineae</taxon>
        <taxon>Serpulaceae</taxon>
        <taxon>Serpula</taxon>
    </lineage>
</organism>
<dbReference type="InterPro" id="IPR000300">
    <property type="entry name" value="IPPc"/>
</dbReference>